<dbReference type="Proteomes" id="UP000192796">
    <property type="component" value="Unassembled WGS sequence"/>
</dbReference>
<protein>
    <recommendedName>
        <fullName evidence="3">HTH cro/C1-type domain-containing protein</fullName>
    </recommendedName>
</protein>
<evidence type="ECO:0000313" key="2">
    <source>
        <dbReference type="Proteomes" id="UP000192796"/>
    </source>
</evidence>
<evidence type="ECO:0008006" key="3">
    <source>
        <dbReference type="Google" id="ProtNLM"/>
    </source>
</evidence>
<gene>
    <name evidence="1" type="ORF">A3860_17690</name>
</gene>
<dbReference type="EMBL" id="LVYD01000024">
    <property type="protein sequence ID" value="OQP65497.1"/>
    <property type="molecule type" value="Genomic_DNA"/>
</dbReference>
<name>A0A1V9G4I4_9BACT</name>
<keyword evidence="2" id="KW-1185">Reference proteome</keyword>
<accession>A0A1V9G4I4</accession>
<sequence length="99" mass="11395">MKQGKKAIDKNLERMKLTSDLLLKGEIKVFQSLFIYSNRTYVAQMLGMNYKRLGLLSKNPDSLRVREIIAIARLFKVPALVISEIILNQLEKNSIKSKK</sequence>
<dbReference type="RefSeq" id="WP_081146378.1">
    <property type="nucleotide sequence ID" value="NZ_LVYD01000024.1"/>
</dbReference>
<reference evidence="1 2" key="1">
    <citation type="submission" date="2016-03" db="EMBL/GenBank/DDBJ databases">
        <title>Niastella vici sp. nov., isolated from farmland soil.</title>
        <authorList>
            <person name="Chen L."/>
            <person name="Wang D."/>
            <person name="Yang S."/>
            <person name="Wang G."/>
        </authorList>
    </citation>
    <scope>NUCLEOTIDE SEQUENCE [LARGE SCALE GENOMIC DNA]</scope>
    <source>
        <strain evidence="1 2">DJ57</strain>
    </source>
</reference>
<evidence type="ECO:0000313" key="1">
    <source>
        <dbReference type="EMBL" id="OQP65497.1"/>
    </source>
</evidence>
<organism evidence="1 2">
    <name type="scientific">Niastella vici</name>
    <dbReference type="NCBI Taxonomy" id="1703345"/>
    <lineage>
        <taxon>Bacteria</taxon>
        <taxon>Pseudomonadati</taxon>
        <taxon>Bacteroidota</taxon>
        <taxon>Chitinophagia</taxon>
        <taxon>Chitinophagales</taxon>
        <taxon>Chitinophagaceae</taxon>
        <taxon>Niastella</taxon>
    </lineage>
</organism>
<comment type="caution">
    <text evidence="1">The sequence shown here is derived from an EMBL/GenBank/DDBJ whole genome shotgun (WGS) entry which is preliminary data.</text>
</comment>
<proteinExistence type="predicted"/>
<dbReference type="OrthoDB" id="9862919at2"/>
<dbReference type="AlphaFoldDB" id="A0A1V9G4I4"/>